<protein>
    <submittedName>
        <fullName evidence="2">Uncharacterized protein</fullName>
    </submittedName>
</protein>
<comment type="caution">
    <text evidence="2">The sequence shown here is derived from an EMBL/GenBank/DDBJ whole genome shotgun (WGS) entry which is preliminary data.</text>
</comment>
<keyword evidence="3" id="KW-1185">Reference proteome</keyword>
<sequence length="72" mass="9137">MFLVLYINVIFFYVFSKTIYIFYNRNINKFIIIYLLTIFFYFMKQLKVNSYLKKKNKKKKEKFFFLLFLNIK</sequence>
<dbReference type="Proteomes" id="UP000193920">
    <property type="component" value="Unassembled WGS sequence"/>
</dbReference>
<proteinExistence type="predicted"/>
<evidence type="ECO:0000313" key="2">
    <source>
        <dbReference type="EMBL" id="ORY66844.1"/>
    </source>
</evidence>
<reference evidence="2 3" key="1">
    <citation type="submission" date="2016-08" db="EMBL/GenBank/DDBJ databases">
        <title>A Parts List for Fungal Cellulosomes Revealed by Comparative Genomics.</title>
        <authorList>
            <consortium name="DOE Joint Genome Institute"/>
            <person name="Haitjema C.H."/>
            <person name="Gilmore S.P."/>
            <person name="Henske J.K."/>
            <person name="Solomon K.V."/>
            <person name="De Groot R."/>
            <person name="Kuo A."/>
            <person name="Mondo S.J."/>
            <person name="Salamov A.A."/>
            <person name="Labutti K."/>
            <person name="Zhao Z."/>
            <person name="Chiniquy J."/>
            <person name="Barry K."/>
            <person name="Brewer H.M."/>
            <person name="Purvine S.O."/>
            <person name="Wright A.T."/>
            <person name="Boxma B."/>
            <person name="Van Alen T."/>
            <person name="Hackstein J.H."/>
            <person name="Baker S.E."/>
            <person name="Grigoriev I.V."/>
            <person name="O'Malley M.A."/>
        </authorList>
    </citation>
    <scope>NUCLEOTIDE SEQUENCE [LARGE SCALE GENOMIC DNA]</scope>
    <source>
        <strain evidence="2 3">G1</strain>
    </source>
</reference>
<dbReference type="EMBL" id="MCOG01000049">
    <property type="protein sequence ID" value="ORY66844.1"/>
    <property type="molecule type" value="Genomic_DNA"/>
</dbReference>
<keyword evidence="1" id="KW-0812">Transmembrane</keyword>
<feature type="transmembrane region" description="Helical" evidence="1">
    <location>
        <begin position="29"/>
        <end position="52"/>
    </location>
</feature>
<dbReference type="AlphaFoldDB" id="A0A1Y2E667"/>
<gene>
    <name evidence="2" type="ORF">LY90DRAFT_218823</name>
</gene>
<keyword evidence="1" id="KW-1133">Transmembrane helix</keyword>
<accession>A0A1Y2E667</accession>
<organism evidence="2 3">
    <name type="scientific">Neocallimastix californiae</name>
    <dbReference type="NCBI Taxonomy" id="1754190"/>
    <lineage>
        <taxon>Eukaryota</taxon>
        <taxon>Fungi</taxon>
        <taxon>Fungi incertae sedis</taxon>
        <taxon>Chytridiomycota</taxon>
        <taxon>Chytridiomycota incertae sedis</taxon>
        <taxon>Neocallimastigomycetes</taxon>
        <taxon>Neocallimastigales</taxon>
        <taxon>Neocallimastigaceae</taxon>
        <taxon>Neocallimastix</taxon>
    </lineage>
</organism>
<feature type="transmembrane region" description="Helical" evidence="1">
    <location>
        <begin position="5"/>
        <end position="23"/>
    </location>
</feature>
<evidence type="ECO:0000256" key="1">
    <source>
        <dbReference type="SAM" id="Phobius"/>
    </source>
</evidence>
<name>A0A1Y2E667_9FUNG</name>
<evidence type="ECO:0000313" key="3">
    <source>
        <dbReference type="Proteomes" id="UP000193920"/>
    </source>
</evidence>
<keyword evidence="1" id="KW-0472">Membrane</keyword>